<reference evidence="5 6" key="1">
    <citation type="submission" date="2019-02" db="EMBL/GenBank/DDBJ databases">
        <title>Arcanobacterium bovis sp. nov., isolated from the milk of a cow with mastitis.</title>
        <authorList>
            <person name="Sammra O."/>
            <person name="Foster G."/>
            <person name="Hassan A."/>
            <person name="Alssahen M."/>
            <person name="Laemmler C."/>
            <person name="Borowiak M."/>
            <person name="Malorny B."/>
            <person name="Abdulmawjood A."/>
        </authorList>
    </citation>
    <scope>NUCLEOTIDE SEQUENCE [LARGE SCALE GENOMIC DNA]</scope>
    <source>
        <strain evidence="5 6">C605018/01/1</strain>
    </source>
</reference>
<dbReference type="RefSeq" id="WP_131279276.1">
    <property type="nucleotide sequence ID" value="NZ_JBHSLR010000009.1"/>
</dbReference>
<dbReference type="SMART" id="SM00418">
    <property type="entry name" value="HTH_ARSR"/>
    <property type="match status" value="1"/>
</dbReference>
<dbReference type="SUPFAM" id="SSF46785">
    <property type="entry name" value="Winged helix' DNA-binding domain"/>
    <property type="match status" value="1"/>
</dbReference>
<protein>
    <submittedName>
        <fullName evidence="5">ArsR family transcriptional regulator</fullName>
    </submittedName>
</protein>
<dbReference type="Gene3D" id="1.10.10.10">
    <property type="entry name" value="Winged helix-like DNA-binding domain superfamily/Winged helix DNA-binding domain"/>
    <property type="match status" value="1"/>
</dbReference>
<evidence type="ECO:0000256" key="3">
    <source>
        <dbReference type="ARBA" id="ARBA00023163"/>
    </source>
</evidence>
<dbReference type="PROSITE" id="PS50987">
    <property type="entry name" value="HTH_ARSR_2"/>
    <property type="match status" value="1"/>
</dbReference>
<evidence type="ECO:0000313" key="5">
    <source>
        <dbReference type="EMBL" id="TBW23767.1"/>
    </source>
</evidence>
<evidence type="ECO:0000256" key="2">
    <source>
        <dbReference type="ARBA" id="ARBA00023125"/>
    </source>
</evidence>
<dbReference type="PRINTS" id="PR00778">
    <property type="entry name" value="HTHARSR"/>
</dbReference>
<dbReference type="OrthoDB" id="3268605at2"/>
<proteinExistence type="predicted"/>
<evidence type="ECO:0000259" key="4">
    <source>
        <dbReference type="PROSITE" id="PS50987"/>
    </source>
</evidence>
<dbReference type="InterPro" id="IPR036388">
    <property type="entry name" value="WH-like_DNA-bd_sf"/>
</dbReference>
<dbReference type="Pfam" id="PF01022">
    <property type="entry name" value="HTH_5"/>
    <property type="match status" value="1"/>
</dbReference>
<accession>A0A4Q9V446</accession>
<dbReference type="AlphaFoldDB" id="A0A4Q9V446"/>
<dbReference type="InterPro" id="IPR011991">
    <property type="entry name" value="ArsR-like_HTH"/>
</dbReference>
<dbReference type="PANTHER" id="PTHR43132:SF6">
    <property type="entry name" value="HTH-TYPE TRANSCRIPTIONAL REPRESSOR CZRA"/>
    <property type="match status" value="1"/>
</dbReference>
<dbReference type="PANTHER" id="PTHR43132">
    <property type="entry name" value="ARSENICAL RESISTANCE OPERON REPRESSOR ARSR-RELATED"/>
    <property type="match status" value="1"/>
</dbReference>
<comment type="caution">
    <text evidence="5">The sequence shown here is derived from an EMBL/GenBank/DDBJ whole genome shotgun (WGS) entry which is preliminary data.</text>
</comment>
<keyword evidence="2" id="KW-0238">DNA-binding</keyword>
<keyword evidence="6" id="KW-1185">Reference proteome</keyword>
<dbReference type="InterPro" id="IPR036390">
    <property type="entry name" value="WH_DNA-bd_sf"/>
</dbReference>
<dbReference type="GO" id="GO:0003700">
    <property type="term" value="F:DNA-binding transcription factor activity"/>
    <property type="evidence" value="ECO:0007669"/>
    <property type="project" value="InterPro"/>
</dbReference>
<dbReference type="CDD" id="cd00090">
    <property type="entry name" value="HTH_ARSR"/>
    <property type="match status" value="1"/>
</dbReference>
<dbReference type="NCBIfam" id="NF033788">
    <property type="entry name" value="HTH_metalloreg"/>
    <property type="match status" value="1"/>
</dbReference>
<evidence type="ECO:0000256" key="1">
    <source>
        <dbReference type="ARBA" id="ARBA00023015"/>
    </source>
</evidence>
<dbReference type="Proteomes" id="UP000293036">
    <property type="component" value="Unassembled WGS sequence"/>
</dbReference>
<feature type="domain" description="HTH arsR-type" evidence="4">
    <location>
        <begin position="4"/>
        <end position="96"/>
    </location>
</feature>
<name>A0A4Q9V446_9ACTO</name>
<keyword evidence="3" id="KW-0804">Transcription</keyword>
<dbReference type="GO" id="GO:0003677">
    <property type="term" value="F:DNA binding"/>
    <property type="evidence" value="ECO:0007669"/>
    <property type="project" value="UniProtKB-KW"/>
</dbReference>
<gene>
    <name evidence="5" type="ORF">EZJ44_01115</name>
</gene>
<evidence type="ECO:0000313" key="6">
    <source>
        <dbReference type="Proteomes" id="UP000293036"/>
    </source>
</evidence>
<sequence>MRTLDGQAEVARIFKALGNEGRLVVLWALSQNDCTVSELAATTELSQPLVSQHLRSLKQVKLVNGTRQGKEVIYSLADHHVAHIVEDAFIHVTEGDNHD</sequence>
<dbReference type="InterPro" id="IPR001845">
    <property type="entry name" value="HTH_ArsR_DNA-bd_dom"/>
</dbReference>
<dbReference type="EMBL" id="SJDT01000001">
    <property type="protein sequence ID" value="TBW23767.1"/>
    <property type="molecule type" value="Genomic_DNA"/>
</dbReference>
<dbReference type="InterPro" id="IPR051011">
    <property type="entry name" value="Metal_resp_trans_reg"/>
</dbReference>
<keyword evidence="1" id="KW-0805">Transcription regulation</keyword>
<organism evidence="5 6">
    <name type="scientific">Arcanobacterium bovis</name>
    <dbReference type="NCBI Taxonomy" id="2529275"/>
    <lineage>
        <taxon>Bacteria</taxon>
        <taxon>Bacillati</taxon>
        <taxon>Actinomycetota</taxon>
        <taxon>Actinomycetes</taxon>
        <taxon>Actinomycetales</taxon>
        <taxon>Actinomycetaceae</taxon>
        <taxon>Arcanobacterium</taxon>
    </lineage>
</organism>